<evidence type="ECO:0000256" key="2">
    <source>
        <dbReference type="SAM" id="Phobius"/>
    </source>
</evidence>
<feature type="signal peptide" evidence="3">
    <location>
        <begin position="1"/>
        <end position="33"/>
    </location>
</feature>
<dbReference type="RefSeq" id="WP_143782864.1">
    <property type="nucleotide sequence ID" value="NZ_CP041616.1"/>
</dbReference>
<gene>
    <name evidence="4" type="ORF">FNH13_07405</name>
</gene>
<name>A0A516G9I1_9MICO</name>
<evidence type="ECO:0000256" key="1">
    <source>
        <dbReference type="SAM" id="MobiDB-lite"/>
    </source>
</evidence>
<dbReference type="Proteomes" id="UP000315395">
    <property type="component" value="Chromosome"/>
</dbReference>
<dbReference type="PROSITE" id="PS51257">
    <property type="entry name" value="PROKAR_LIPOPROTEIN"/>
    <property type="match status" value="1"/>
</dbReference>
<protein>
    <recommendedName>
        <fullName evidence="6">Tissue inhibitor of metalloproteinase</fullName>
    </recommendedName>
</protein>
<keyword evidence="3" id="KW-0732">Signal</keyword>
<sequence length="212" mass="21506">MINRTAVRGGGVAAAGLLLAPALVLLAPAAAMACSCAVADTETLVGYVDTIAVGELATIEAPPTRADGAVDTADQVTYTVTLQTVLKGEPDNPLVFRSASHGASCGLEDMAVGRDYVFFVRDGESGLCDGTSRATPTLIAEVEAVTGPGQEPMARAADPATGSDTAPGSVDQAPAAELESGLPTALPWIALTAGVVTVGLGWLLWTRRSRND</sequence>
<evidence type="ECO:0000313" key="4">
    <source>
        <dbReference type="EMBL" id="QDO88189.1"/>
    </source>
</evidence>
<dbReference type="EMBL" id="CP041616">
    <property type="protein sequence ID" value="QDO88189.1"/>
    <property type="molecule type" value="Genomic_DNA"/>
</dbReference>
<dbReference type="KEGG" id="orz:FNH13_07405"/>
<keyword evidence="5" id="KW-1185">Reference proteome</keyword>
<keyword evidence="2" id="KW-0472">Membrane</keyword>
<evidence type="ECO:0000256" key="3">
    <source>
        <dbReference type="SAM" id="SignalP"/>
    </source>
</evidence>
<evidence type="ECO:0008006" key="6">
    <source>
        <dbReference type="Google" id="ProtNLM"/>
    </source>
</evidence>
<keyword evidence="2" id="KW-1133">Transmembrane helix</keyword>
<feature type="transmembrane region" description="Helical" evidence="2">
    <location>
        <begin position="185"/>
        <end position="205"/>
    </location>
</feature>
<feature type="chain" id="PRO_5039464723" description="Tissue inhibitor of metalloproteinase" evidence="3">
    <location>
        <begin position="34"/>
        <end position="212"/>
    </location>
</feature>
<dbReference type="InterPro" id="IPR008993">
    <property type="entry name" value="TIMP-like_OB-fold"/>
</dbReference>
<evidence type="ECO:0000313" key="5">
    <source>
        <dbReference type="Proteomes" id="UP000315395"/>
    </source>
</evidence>
<organism evidence="4 5">
    <name type="scientific">Ornithinimicrobium ciconiae</name>
    <dbReference type="NCBI Taxonomy" id="2594265"/>
    <lineage>
        <taxon>Bacteria</taxon>
        <taxon>Bacillati</taxon>
        <taxon>Actinomycetota</taxon>
        <taxon>Actinomycetes</taxon>
        <taxon>Micrococcales</taxon>
        <taxon>Ornithinimicrobiaceae</taxon>
        <taxon>Ornithinimicrobium</taxon>
    </lineage>
</organism>
<reference evidence="4 5" key="1">
    <citation type="submission" date="2019-07" db="EMBL/GenBank/DDBJ databases">
        <title>complete genome sequencing of Ornithinimicrobium sp. H23M54.</title>
        <authorList>
            <person name="Bae J.-W."/>
            <person name="Lee S.-Y."/>
        </authorList>
    </citation>
    <scope>NUCLEOTIDE SEQUENCE [LARGE SCALE GENOMIC DNA]</scope>
    <source>
        <strain evidence="4 5">H23M54</strain>
    </source>
</reference>
<feature type="region of interest" description="Disordered" evidence="1">
    <location>
        <begin position="147"/>
        <end position="171"/>
    </location>
</feature>
<dbReference type="AlphaFoldDB" id="A0A516G9I1"/>
<dbReference type="OrthoDB" id="5197156at2"/>
<dbReference type="SUPFAM" id="SSF50242">
    <property type="entry name" value="TIMP-like"/>
    <property type="match status" value="1"/>
</dbReference>
<keyword evidence="2" id="KW-0812">Transmembrane</keyword>
<accession>A0A516G9I1</accession>
<proteinExistence type="predicted"/>